<dbReference type="OrthoDB" id="5807941at2"/>
<feature type="domain" description="Flagellar Assembly Protein A N-terminal region" evidence="1">
    <location>
        <begin position="83"/>
        <end position="261"/>
    </location>
</feature>
<organism evidence="2 3">
    <name type="scientific">Brumicola pallidula DSM 14239 = ACAM 615</name>
    <dbReference type="NCBI Taxonomy" id="1121922"/>
    <lineage>
        <taxon>Bacteria</taxon>
        <taxon>Pseudomonadati</taxon>
        <taxon>Pseudomonadota</taxon>
        <taxon>Gammaproteobacteria</taxon>
        <taxon>Alteromonadales</taxon>
        <taxon>Alteromonadaceae</taxon>
        <taxon>Brumicola</taxon>
    </lineage>
</organism>
<dbReference type="Pfam" id="PF20250">
    <property type="entry name" value="FapA_N"/>
    <property type="match status" value="1"/>
</dbReference>
<evidence type="ECO:0000313" key="2">
    <source>
        <dbReference type="EMBL" id="GAC29531.1"/>
    </source>
</evidence>
<keyword evidence="3" id="KW-1185">Reference proteome</keyword>
<evidence type="ECO:0000313" key="3">
    <source>
        <dbReference type="Proteomes" id="UP000006251"/>
    </source>
</evidence>
<dbReference type="PANTHER" id="PTHR38032">
    <property type="entry name" value="POLYMERASE-RELATED"/>
    <property type="match status" value="1"/>
</dbReference>
<name>K6YZY9_9ALTE</name>
<dbReference type="STRING" id="1121922.GCA_000428905_02110"/>
<dbReference type="InterPro" id="IPR046865">
    <property type="entry name" value="FapA_b_solenoid"/>
</dbReference>
<dbReference type="RefSeq" id="WP_006012609.1">
    <property type="nucleotide sequence ID" value="NZ_AUAV01000011.1"/>
</dbReference>
<dbReference type="InterPro" id="IPR046866">
    <property type="entry name" value="FapA_N"/>
</dbReference>
<comment type="caution">
    <text evidence="2">The sequence shown here is derived from an EMBL/GenBank/DDBJ whole genome shotgun (WGS) entry which is preliminary data.</text>
</comment>
<proteinExistence type="predicted"/>
<sequence length="548" mass="59444">MKGVSLSINKASRQLVATVDPLLVEGLLQPKAIDALIQSSDYKNFFILADGIASLCTLSNAAKAANSLEEKTQVIGEMKDAKISINIATDQMYAEVTIESPFAGSVASYQDIMLLLDQEGVKKGVSKKRINNLIFQASEADSGITFTDIVARGLAARDGKASILKSLFPNAIDRILQPQDADNNKVDMRNLGDILCVSANTVVARRNAPSKGRVGYTVTGSPLKPNVGEWKEIKLGANTSISLDDENAIIATVTGQPKFENEIMNVDDTFQTKGVNVGTGNINYAGAVIVNGDVTESMQVIAKGDITINGFVESATIRSGGDIIITEGAMGKMNEEDCKLHAQGSVFVQHGQGLDIVTNKNLNVRKQLAYSRVKCGGTVTIGDPDKPMGSIFASTIQCGSTLYAGTVGAISGSALTIDFSEGVNVLNSRYEAVLTALKQLRENNFDHGVKLRELRSKHVPNALVNQLNKMDSVFESEKHLLNWLEGVETEMRQAKIDYEKNAKVVAYKEMFQGVSIKMNKRSWRSEKEYFKSVVSLVDGKWQYTPLLN</sequence>
<protein>
    <recommendedName>
        <fullName evidence="1">Flagellar Assembly Protein A N-terminal region domain-containing protein</fullName>
    </recommendedName>
</protein>
<reference evidence="3" key="1">
    <citation type="journal article" date="2014" name="Environ. Microbiol.">
        <title>Comparative genomics of the marine bacterial genus Glaciecola reveals the high degree of genomic diversity and genomic characteristic for cold adaptation.</title>
        <authorList>
            <person name="Qin Q.L."/>
            <person name="Xie B.B."/>
            <person name="Yu Y."/>
            <person name="Shu Y.L."/>
            <person name="Rong J.C."/>
            <person name="Zhang Y.J."/>
            <person name="Zhao D.L."/>
            <person name="Chen X.L."/>
            <person name="Zhang X.Y."/>
            <person name="Chen B."/>
            <person name="Zhou B.C."/>
            <person name="Zhang Y.Z."/>
        </authorList>
    </citation>
    <scope>NUCLEOTIDE SEQUENCE [LARGE SCALE GENOMIC DNA]</scope>
    <source>
        <strain evidence="3">ACAM 615</strain>
    </source>
</reference>
<accession>K6YZY9</accession>
<dbReference type="EMBL" id="BAEQ01000045">
    <property type="protein sequence ID" value="GAC29531.1"/>
    <property type="molecule type" value="Genomic_DNA"/>
</dbReference>
<dbReference type="Pfam" id="PF03961">
    <property type="entry name" value="FapA"/>
    <property type="match status" value="1"/>
</dbReference>
<evidence type="ECO:0000259" key="1">
    <source>
        <dbReference type="Pfam" id="PF20250"/>
    </source>
</evidence>
<dbReference type="PANTHER" id="PTHR38032:SF1">
    <property type="entry name" value="RNA-BINDING PROTEIN KHPB N-TERMINAL DOMAIN-CONTAINING PROTEIN"/>
    <property type="match status" value="1"/>
</dbReference>
<dbReference type="InterPro" id="IPR005646">
    <property type="entry name" value="FapA"/>
</dbReference>
<dbReference type="AlphaFoldDB" id="K6YZY9"/>
<gene>
    <name evidence="2" type="ORF">GPAL_2677</name>
</gene>
<dbReference type="Proteomes" id="UP000006251">
    <property type="component" value="Unassembled WGS sequence"/>
</dbReference>